<dbReference type="SUPFAM" id="SSF53474">
    <property type="entry name" value="alpha/beta-Hydrolases"/>
    <property type="match status" value="1"/>
</dbReference>
<proteinExistence type="predicted"/>
<accession>A0ABW2MRL3</accession>
<reference evidence="3" key="1">
    <citation type="journal article" date="2019" name="Int. J. Syst. Evol. Microbiol.">
        <title>The Global Catalogue of Microorganisms (GCM) 10K type strain sequencing project: providing services to taxonomists for standard genome sequencing and annotation.</title>
        <authorList>
            <consortium name="The Broad Institute Genomics Platform"/>
            <consortium name="The Broad Institute Genome Sequencing Center for Infectious Disease"/>
            <person name="Wu L."/>
            <person name="Ma J."/>
        </authorList>
    </citation>
    <scope>NUCLEOTIDE SEQUENCE [LARGE SCALE GENOMIC DNA]</scope>
    <source>
        <strain evidence="3">CGMCC 1.16306</strain>
    </source>
</reference>
<dbReference type="GO" id="GO:0016787">
    <property type="term" value="F:hydrolase activity"/>
    <property type="evidence" value="ECO:0007669"/>
    <property type="project" value="UniProtKB-KW"/>
</dbReference>
<evidence type="ECO:0000313" key="2">
    <source>
        <dbReference type="EMBL" id="MFC7356351.1"/>
    </source>
</evidence>
<name>A0ABW2MRL3_9FLAO</name>
<gene>
    <name evidence="2" type="ORF">ACFQO1_01520</name>
</gene>
<dbReference type="Proteomes" id="UP001596415">
    <property type="component" value="Unassembled WGS sequence"/>
</dbReference>
<dbReference type="EMBL" id="JBHTBN010000001">
    <property type="protein sequence ID" value="MFC7356351.1"/>
    <property type="molecule type" value="Genomic_DNA"/>
</dbReference>
<evidence type="ECO:0000313" key="3">
    <source>
        <dbReference type="Proteomes" id="UP001596415"/>
    </source>
</evidence>
<dbReference type="PANTHER" id="PTHR43798">
    <property type="entry name" value="MONOACYLGLYCEROL LIPASE"/>
    <property type="match status" value="1"/>
</dbReference>
<dbReference type="PRINTS" id="PR00111">
    <property type="entry name" value="ABHYDROLASE"/>
</dbReference>
<feature type="domain" description="AB hydrolase-1" evidence="1">
    <location>
        <begin position="22"/>
        <end position="233"/>
    </location>
</feature>
<comment type="caution">
    <text evidence="2">The sequence shown here is derived from an EMBL/GenBank/DDBJ whole genome shotgun (WGS) entry which is preliminary data.</text>
</comment>
<dbReference type="Gene3D" id="3.40.50.1820">
    <property type="entry name" value="alpha/beta hydrolase"/>
    <property type="match status" value="1"/>
</dbReference>
<dbReference type="InterPro" id="IPR029058">
    <property type="entry name" value="AB_hydrolase_fold"/>
</dbReference>
<dbReference type="RefSeq" id="WP_380216006.1">
    <property type="nucleotide sequence ID" value="NZ_JBHTBN010000001.1"/>
</dbReference>
<keyword evidence="2" id="KW-0378">Hydrolase</keyword>
<evidence type="ECO:0000259" key="1">
    <source>
        <dbReference type="Pfam" id="PF00561"/>
    </source>
</evidence>
<dbReference type="InterPro" id="IPR050266">
    <property type="entry name" value="AB_hydrolase_sf"/>
</dbReference>
<protein>
    <submittedName>
        <fullName evidence="2">Alpha/beta fold hydrolase</fullName>
    </submittedName>
</protein>
<organism evidence="2 3">
    <name type="scientific">Jejudonia soesokkakensis</name>
    <dbReference type="NCBI Taxonomy" id="1323432"/>
    <lineage>
        <taxon>Bacteria</taxon>
        <taxon>Pseudomonadati</taxon>
        <taxon>Bacteroidota</taxon>
        <taxon>Flavobacteriia</taxon>
        <taxon>Flavobacteriales</taxon>
        <taxon>Flavobacteriaceae</taxon>
        <taxon>Jejudonia</taxon>
    </lineage>
</organism>
<keyword evidence="3" id="KW-1185">Reference proteome</keyword>
<dbReference type="Pfam" id="PF00561">
    <property type="entry name" value="Abhydrolase_1"/>
    <property type="match status" value="1"/>
</dbReference>
<dbReference type="InterPro" id="IPR000073">
    <property type="entry name" value="AB_hydrolase_1"/>
</dbReference>
<sequence length="257" mass="29363">MIYQYNDTPIFYTINGKGPVWVLLHGFLENAKIWDTIIKDFSNSHMIITIDLPGHGNSGFVSDIHTMELMAKIVLDILEHLGITNATFIGHSMGGYVCLACIEKHSEIVDKVVLINSIPSEDSEDRKVHRERTLKIVEKNKEAFVQMAISNLFTERSRKKYDLEIRALKKQALTISLENLKASIIGMGIRKDRVEVLKNFQKPKYMISGIEDPIMPIQQAESLSQKTNTTLYKLEEGHMSWLENGKKLTTLLRFIDK</sequence>